<sequence>MASVEELQKKVQELEAKLAAVQVNAGPARQKIDVMSSEVVDSNPYSRLMALKRMGIVDNYEKIRELSVAVVGVGGVGSVTAEMLTRCGIGKLILFDYDKVELANMNRLFFQPHQAGLSKVDAAAATLQTINPDVAIDAYNYNITTMENFQKFCNAISTGSLSGGRVDLVLSCVDNFEARMAINTACNELSQSWFESGVSENAVSGHIQFIVPGVTACFAPIYVPLLGTGLLSEQEGLGHSSHAGPVRIGNFTRTIELLRRYYKLLPALWNRNHDSFNDIEAKKKSYMLLLYKYKETFPEATMRHMKIEIKCRRSTFLSYYLKESDQERPWFKEITFINCEETVKEELNVEEEYNKLAAKIDNLRLASEYEEAYDPEDEPFEQENTSALVDSILQQKSRVTKVEPQPCSSKEPSTISRAQQVSVGTRTWTQKSSVHQSTTRAAKNVDTKHKPASTVGVGTGQPVIKRPATPVIEKRIDCKAQSIEKTSVENTPISGGNETPVVEESPTENAKRCHLAYYTYMAYVKNPGKQTKTSLARKLQTNQWKPVTPVPSTAAERIYAPTPIKVTEDGDLVIPKDTKLLEPTDTSQDVSGTSRDKKRSNYERNNDVTLTIDDTVLQDVECGVDEQGTRVEEKQGQRSPERLIEGIPNVAVTEQFETLNEIPRTQQSNACRNVLLSADTVQMHNSPDILFLSNEDGVTRNILSQPHHVNFVVLDSSSEKQNRPGRESPRRTKLLKTFEKLTDPDTYCNINPTTTQPLYQQQYLDPIYQPANQHHYVIPVSHPNQPYSMNSAIPQPSAESCYINSLFNQQSYQPISMNSPIPQPSCQPLDINMPTRQPSYQPRNIDTPITQPSYQPHNINTPIPQPSYQPQNIDTPIPQPSHRPHNINTPIPQPSYQPQNINSPIPQPSYEPHNTYTPIRQPFYQPLDINTLIRPPTIQLDNIDPTINQPYIYYQQTDQGMADNDRRWGQKVLHKIRRLNGWQKFFAQITIDEILRQAEMGLQPNQEDTRVASKIDERTLKREGVCAASLPTTMGIVAGFLVQNTLKYLLGFGTVTHYLGYSALTDFFPTMSLKPNSQCDDNHCRTRQIEARARPPVELATEVKEDVAPVHADNVWGISLVDENCPEDDNTTNLTLVEGVQVAYSIPVDNSTPESSTGGAVAASELSLEELMQQMKTI</sequence>
<proteinExistence type="predicted"/>
<accession>A0ACC0KN94</accession>
<gene>
    <name evidence="1" type="ORF">MSG28_010603</name>
</gene>
<evidence type="ECO:0000313" key="1">
    <source>
        <dbReference type="EMBL" id="KAI8437923.1"/>
    </source>
</evidence>
<evidence type="ECO:0000313" key="2">
    <source>
        <dbReference type="Proteomes" id="UP001064048"/>
    </source>
</evidence>
<dbReference type="Proteomes" id="UP001064048">
    <property type="component" value="Chromosome 18"/>
</dbReference>
<keyword evidence="2" id="KW-1185">Reference proteome</keyword>
<dbReference type="EMBL" id="CM046118">
    <property type="protein sequence ID" value="KAI8437923.1"/>
    <property type="molecule type" value="Genomic_DNA"/>
</dbReference>
<name>A0ACC0KN94_CHOFU</name>
<protein>
    <submittedName>
        <fullName evidence="1">Uncharacterized protein</fullName>
    </submittedName>
</protein>
<comment type="caution">
    <text evidence="1">The sequence shown here is derived from an EMBL/GenBank/DDBJ whole genome shotgun (WGS) entry which is preliminary data.</text>
</comment>
<reference evidence="1 2" key="1">
    <citation type="journal article" date="2022" name="Genome Biol. Evol.">
        <title>The Spruce Budworm Genome: Reconstructing the Evolutionary History of Antifreeze Proteins.</title>
        <authorList>
            <person name="Beliveau C."/>
            <person name="Gagne P."/>
            <person name="Picq S."/>
            <person name="Vernygora O."/>
            <person name="Keeling C.I."/>
            <person name="Pinkney K."/>
            <person name="Doucet D."/>
            <person name="Wen F."/>
            <person name="Johnston J.S."/>
            <person name="Maaroufi H."/>
            <person name="Boyle B."/>
            <person name="Laroche J."/>
            <person name="Dewar K."/>
            <person name="Juretic N."/>
            <person name="Blackburn G."/>
            <person name="Nisole A."/>
            <person name="Brunet B."/>
            <person name="Brandao M."/>
            <person name="Lumley L."/>
            <person name="Duan J."/>
            <person name="Quan G."/>
            <person name="Lucarotti C.J."/>
            <person name="Roe A.D."/>
            <person name="Sperling F.A.H."/>
            <person name="Levesque R.C."/>
            <person name="Cusson M."/>
        </authorList>
    </citation>
    <scope>NUCLEOTIDE SEQUENCE [LARGE SCALE GENOMIC DNA]</scope>
    <source>
        <strain evidence="1">Glfc:IPQL:Cfum</strain>
    </source>
</reference>
<organism evidence="1 2">
    <name type="scientific">Choristoneura fumiferana</name>
    <name type="common">Spruce budworm moth</name>
    <name type="synonym">Archips fumiferana</name>
    <dbReference type="NCBI Taxonomy" id="7141"/>
    <lineage>
        <taxon>Eukaryota</taxon>
        <taxon>Metazoa</taxon>
        <taxon>Ecdysozoa</taxon>
        <taxon>Arthropoda</taxon>
        <taxon>Hexapoda</taxon>
        <taxon>Insecta</taxon>
        <taxon>Pterygota</taxon>
        <taxon>Neoptera</taxon>
        <taxon>Endopterygota</taxon>
        <taxon>Lepidoptera</taxon>
        <taxon>Glossata</taxon>
        <taxon>Ditrysia</taxon>
        <taxon>Tortricoidea</taxon>
        <taxon>Tortricidae</taxon>
        <taxon>Tortricinae</taxon>
        <taxon>Choristoneura</taxon>
    </lineage>
</organism>